<dbReference type="VEuPathDB" id="ToxoDB:CSUI_001685"/>
<reference evidence="1 2" key="1">
    <citation type="journal article" date="2017" name="Int. J. Parasitol.">
        <title>The genome of the protozoan parasite Cystoisospora suis and a reverse vaccinology approach to identify vaccine candidates.</title>
        <authorList>
            <person name="Palmieri N."/>
            <person name="Shrestha A."/>
            <person name="Ruttkowski B."/>
            <person name="Beck T."/>
            <person name="Vogl C."/>
            <person name="Tomley F."/>
            <person name="Blake D.P."/>
            <person name="Joachim A."/>
        </authorList>
    </citation>
    <scope>NUCLEOTIDE SEQUENCE [LARGE SCALE GENOMIC DNA]</scope>
    <source>
        <strain evidence="1 2">Wien I</strain>
    </source>
</reference>
<accession>A0A2C6LAV2</accession>
<organism evidence="1 2">
    <name type="scientific">Cystoisospora suis</name>
    <dbReference type="NCBI Taxonomy" id="483139"/>
    <lineage>
        <taxon>Eukaryota</taxon>
        <taxon>Sar</taxon>
        <taxon>Alveolata</taxon>
        <taxon>Apicomplexa</taxon>
        <taxon>Conoidasida</taxon>
        <taxon>Coccidia</taxon>
        <taxon>Eucoccidiorida</taxon>
        <taxon>Eimeriorina</taxon>
        <taxon>Sarcocystidae</taxon>
        <taxon>Cystoisospora</taxon>
    </lineage>
</organism>
<dbReference type="AlphaFoldDB" id="A0A2C6LAV2"/>
<dbReference type="Proteomes" id="UP000221165">
    <property type="component" value="Unassembled WGS sequence"/>
</dbReference>
<protein>
    <submittedName>
        <fullName evidence="1">Dead deah box helicase domain-containing protein</fullName>
    </submittedName>
</protein>
<evidence type="ECO:0000313" key="2">
    <source>
        <dbReference type="Proteomes" id="UP000221165"/>
    </source>
</evidence>
<evidence type="ECO:0000313" key="1">
    <source>
        <dbReference type="EMBL" id="PHJ24458.1"/>
    </source>
</evidence>
<keyword evidence="1" id="KW-0378">Hydrolase</keyword>
<dbReference type="EMBL" id="MIGC01000673">
    <property type="protein sequence ID" value="PHJ24458.1"/>
    <property type="molecule type" value="Genomic_DNA"/>
</dbReference>
<keyword evidence="1" id="KW-0067">ATP-binding</keyword>
<dbReference type="RefSeq" id="XP_067926131.1">
    <property type="nucleotide sequence ID" value="XM_068061890.1"/>
</dbReference>
<comment type="caution">
    <text evidence="1">The sequence shown here is derived from an EMBL/GenBank/DDBJ whole genome shotgun (WGS) entry which is preliminary data.</text>
</comment>
<dbReference type="Gene3D" id="3.40.50.300">
    <property type="entry name" value="P-loop containing nucleotide triphosphate hydrolases"/>
    <property type="match status" value="1"/>
</dbReference>
<gene>
    <name evidence="1" type="ORF">CSUI_001685</name>
</gene>
<keyword evidence="1" id="KW-0347">Helicase</keyword>
<proteinExistence type="predicted"/>
<dbReference type="InterPro" id="IPR027417">
    <property type="entry name" value="P-loop_NTPase"/>
</dbReference>
<dbReference type="GeneID" id="94425101"/>
<keyword evidence="2" id="KW-1185">Reference proteome</keyword>
<name>A0A2C6LAV2_9APIC</name>
<keyword evidence="1" id="KW-0547">Nucleotide-binding</keyword>
<dbReference type="GO" id="GO:0004386">
    <property type="term" value="F:helicase activity"/>
    <property type="evidence" value="ECO:0007669"/>
    <property type="project" value="UniProtKB-KW"/>
</dbReference>
<dbReference type="SUPFAM" id="SSF52540">
    <property type="entry name" value="P-loop containing nucleoside triphosphate hydrolases"/>
    <property type="match status" value="1"/>
</dbReference>
<sequence length="219" mass="25782">MFDFPQTLADYLHRCGRTARGGEMGRVTLLFAKRNLPLIQQIQNASRAAVCPPELRHATPRIRRILRLEERWRELIDMRNPKRKIGGRRKLRLPPHRNTAGPKTKWATKQLYFRLKAWNHLKFLRSRGILRKKELLPRHPRQSVERSDAQQAMKVIRGDDGFLQMLPVRRSRAYMLKQARESEEGDYEDPSTTVPIEGALTYEAERAAKPAKHHRRTYF</sequence>
<dbReference type="OrthoDB" id="10256233at2759"/>